<protein>
    <submittedName>
        <fullName evidence="1">Uncharacterized protein</fullName>
    </submittedName>
</protein>
<evidence type="ECO:0000313" key="2">
    <source>
        <dbReference type="Proteomes" id="UP000202259"/>
    </source>
</evidence>
<name>A0A222GCC7_9GAMM</name>
<gene>
    <name evidence="1" type="ORF">B5D82_17185</name>
</gene>
<keyword evidence="2" id="KW-1185">Reference proteome</keyword>
<dbReference type="Proteomes" id="UP000202259">
    <property type="component" value="Chromosome"/>
</dbReference>
<proteinExistence type="predicted"/>
<accession>A0A222GCC7</accession>
<dbReference type="KEGG" id="cber:B5D82_17185"/>
<reference evidence="1 2" key="1">
    <citation type="submission" date="2017-08" db="EMBL/GenBank/DDBJ databases">
        <title>Complete genome of Colwellia sp. NB097-1, a psychrophile bacterium ioslated from Bering Sea.</title>
        <authorList>
            <person name="Chen X."/>
        </authorList>
    </citation>
    <scope>NUCLEOTIDE SEQUENCE [LARGE SCALE GENOMIC DNA]</scope>
    <source>
        <strain evidence="1 2">NB097-1</strain>
    </source>
</reference>
<dbReference type="AlphaFoldDB" id="A0A222GCC7"/>
<dbReference type="EMBL" id="CP020465">
    <property type="protein sequence ID" value="ASP49352.1"/>
    <property type="molecule type" value="Genomic_DNA"/>
</dbReference>
<evidence type="ECO:0000313" key="1">
    <source>
        <dbReference type="EMBL" id="ASP49352.1"/>
    </source>
</evidence>
<sequence length="29" mass="3327">MFGLVLYRDRSINVVVSKLDLSVTDELDE</sequence>
<organism evidence="1 2">
    <name type="scientific">Cognaticolwellia beringensis</name>
    <dbReference type="NCBI Taxonomy" id="1967665"/>
    <lineage>
        <taxon>Bacteria</taxon>
        <taxon>Pseudomonadati</taxon>
        <taxon>Pseudomonadota</taxon>
        <taxon>Gammaproteobacteria</taxon>
        <taxon>Alteromonadales</taxon>
        <taxon>Colwelliaceae</taxon>
        <taxon>Cognaticolwellia</taxon>
    </lineage>
</organism>